<evidence type="ECO:0000313" key="2">
    <source>
        <dbReference type="EMBL" id="VDO88951.1"/>
    </source>
</evidence>
<evidence type="ECO:0000313" key="4">
    <source>
        <dbReference type="WBParaSite" id="HPBE_0001153801-mRNA-1"/>
    </source>
</evidence>
<feature type="compositionally biased region" description="Acidic residues" evidence="1">
    <location>
        <begin position="1"/>
        <end position="10"/>
    </location>
</feature>
<accession>A0A3P7YMU6</accession>
<protein>
    <submittedName>
        <fullName evidence="4">TAFII55_N domain-containing protein</fullName>
    </submittedName>
</protein>
<feature type="compositionally biased region" description="Basic residues" evidence="1">
    <location>
        <begin position="17"/>
        <end position="35"/>
    </location>
</feature>
<dbReference type="EMBL" id="UZAH01027141">
    <property type="protein sequence ID" value="VDO88951.1"/>
    <property type="molecule type" value="Genomic_DNA"/>
</dbReference>
<dbReference type="AlphaFoldDB" id="A0A183FTU7"/>
<accession>A0A183FTU7</accession>
<gene>
    <name evidence="2" type="ORF">HPBE_LOCUS11539</name>
</gene>
<dbReference type="WBParaSite" id="HPBE_0001153801-mRNA-1">
    <property type="protein sequence ID" value="HPBE_0001153801-mRNA-1"/>
    <property type="gene ID" value="HPBE_0001153801"/>
</dbReference>
<dbReference type="OrthoDB" id="5865729at2759"/>
<sequence length="85" mass="9772">MTARDADDECLMTARAKGNHRDHHHHSSKRPKTPRMRAGADQRKFSQIIGVKLPAVIDDKLTEAYRQITSTVPLPPDFEYTHMFE</sequence>
<evidence type="ECO:0000313" key="3">
    <source>
        <dbReference type="Proteomes" id="UP000050761"/>
    </source>
</evidence>
<proteinExistence type="predicted"/>
<name>A0A183FTU7_HELPZ</name>
<organism evidence="3 4">
    <name type="scientific">Heligmosomoides polygyrus</name>
    <name type="common">Parasitic roundworm</name>
    <dbReference type="NCBI Taxonomy" id="6339"/>
    <lineage>
        <taxon>Eukaryota</taxon>
        <taxon>Metazoa</taxon>
        <taxon>Ecdysozoa</taxon>
        <taxon>Nematoda</taxon>
        <taxon>Chromadorea</taxon>
        <taxon>Rhabditida</taxon>
        <taxon>Rhabditina</taxon>
        <taxon>Rhabditomorpha</taxon>
        <taxon>Strongyloidea</taxon>
        <taxon>Heligmosomidae</taxon>
        <taxon>Heligmosomoides</taxon>
    </lineage>
</organism>
<reference evidence="2 3" key="1">
    <citation type="submission" date="2018-11" db="EMBL/GenBank/DDBJ databases">
        <authorList>
            <consortium name="Pathogen Informatics"/>
        </authorList>
    </citation>
    <scope>NUCLEOTIDE SEQUENCE [LARGE SCALE GENOMIC DNA]</scope>
</reference>
<evidence type="ECO:0000256" key="1">
    <source>
        <dbReference type="SAM" id="MobiDB-lite"/>
    </source>
</evidence>
<feature type="region of interest" description="Disordered" evidence="1">
    <location>
        <begin position="1"/>
        <end position="43"/>
    </location>
</feature>
<keyword evidence="3" id="KW-1185">Reference proteome</keyword>
<dbReference type="Proteomes" id="UP000050761">
    <property type="component" value="Unassembled WGS sequence"/>
</dbReference>
<reference evidence="4" key="2">
    <citation type="submission" date="2019-09" db="UniProtKB">
        <authorList>
            <consortium name="WormBaseParasite"/>
        </authorList>
    </citation>
    <scope>IDENTIFICATION</scope>
</reference>